<feature type="transmembrane region" description="Helical" evidence="1">
    <location>
        <begin position="47"/>
        <end position="70"/>
    </location>
</feature>
<evidence type="ECO:0000313" key="3">
    <source>
        <dbReference type="Proteomes" id="UP001600894"/>
    </source>
</evidence>
<reference evidence="2 3" key="1">
    <citation type="submission" date="2024-04" db="EMBL/GenBank/DDBJ databases">
        <title>Defined microbial consortia suppress multidrug-resistant proinflammatory Enterobacteriaceae via ecological control.</title>
        <authorList>
            <person name="Furuichi M."/>
            <person name="Kawaguchi T."/>
            <person name="Pust M."/>
            <person name="Yasuma K."/>
            <person name="Plichta D."/>
            <person name="Hasegawa N."/>
            <person name="Ohya T."/>
            <person name="Bhattarai S."/>
            <person name="Sasajima S."/>
            <person name="Aoto Y."/>
            <person name="Tuganbaev T."/>
            <person name="Yaginuma M."/>
            <person name="Ueda M."/>
            <person name="Okahashi N."/>
            <person name="Amafuji K."/>
            <person name="Kiridooshi Y."/>
            <person name="Sugita K."/>
            <person name="Strazar M."/>
            <person name="Skelly A."/>
            <person name="Suda W."/>
            <person name="Hattori M."/>
            <person name="Nakamoto N."/>
            <person name="Caballero S."/>
            <person name="Norman J."/>
            <person name="Olle B."/>
            <person name="Tanoue T."/>
            <person name="Arita M."/>
            <person name="Bucci V."/>
            <person name="Atarashi K."/>
            <person name="Xavier R."/>
            <person name="Honda K."/>
        </authorList>
    </citation>
    <scope>NUCLEOTIDE SEQUENCE [LARGE SCALE GENOMIC DNA]</scope>
    <source>
        <strain evidence="3">f13</strain>
    </source>
</reference>
<feature type="transmembrane region" description="Helical" evidence="1">
    <location>
        <begin position="21"/>
        <end position="41"/>
    </location>
</feature>
<feature type="transmembrane region" description="Helical" evidence="1">
    <location>
        <begin position="119"/>
        <end position="136"/>
    </location>
</feature>
<keyword evidence="1" id="KW-1133">Transmembrane helix</keyword>
<evidence type="ECO:0000313" key="2">
    <source>
        <dbReference type="EMBL" id="GAA6268363.1"/>
    </source>
</evidence>
<feature type="transmembrane region" description="Helical" evidence="1">
    <location>
        <begin position="157"/>
        <end position="174"/>
    </location>
</feature>
<protein>
    <recommendedName>
        <fullName evidence="4">SpoOB alpha-helical domain-containing protein</fullName>
    </recommendedName>
</protein>
<keyword evidence="1" id="KW-0812">Transmembrane</keyword>
<comment type="caution">
    <text evidence="2">The sequence shown here is derived from an EMBL/GenBank/DDBJ whole genome shotgun (WGS) entry which is preliminary data.</text>
</comment>
<dbReference type="EMBL" id="BAABXL010000001">
    <property type="protein sequence ID" value="GAA6268363.1"/>
    <property type="molecule type" value="Genomic_DNA"/>
</dbReference>
<feature type="transmembrane region" description="Helical" evidence="1">
    <location>
        <begin position="77"/>
        <end position="99"/>
    </location>
</feature>
<keyword evidence="1" id="KW-0472">Membrane</keyword>
<evidence type="ECO:0000256" key="1">
    <source>
        <dbReference type="SAM" id="Phobius"/>
    </source>
</evidence>
<proteinExistence type="predicted"/>
<keyword evidence="3" id="KW-1185">Reference proteome</keyword>
<sequence>MNLYSSVLAISLERSCFESRFCGLAAYLQWIAGTAVYFLVLSVLNRYFVYEGTASLCYVGVMVLYGMAALRVRMHEILFFSVLWIGVLHLISPGLILLSQWLGNESLAWMPGGSIRREILALAALLRLAAAIFMCFGTRKWRTVKEREIEIGRGLSLIMIAGIGLIFTGLFLVMRELTEEPFAMNRLFYILSAVLLGAGAVWYRIELGEKRKREWEEGCFQRLTEKRKEYVCAADQVNTELRMLRHDMKGHMATVYAMTEQGRQKEAADYVKRLAEKLESGKRKQA</sequence>
<organism evidence="2 3">
    <name type="scientific">Enterocloster alcoholdehydrogenati</name>
    <dbReference type="NCBI Taxonomy" id="2547410"/>
    <lineage>
        <taxon>Bacteria</taxon>
        <taxon>Bacillati</taxon>
        <taxon>Bacillota</taxon>
        <taxon>Clostridia</taxon>
        <taxon>Lachnospirales</taxon>
        <taxon>Lachnospiraceae</taxon>
        <taxon>Enterocloster</taxon>
    </lineage>
</organism>
<evidence type="ECO:0008006" key="4">
    <source>
        <dbReference type="Google" id="ProtNLM"/>
    </source>
</evidence>
<accession>A0ABQ0AWG9</accession>
<gene>
    <name evidence="2" type="ORF">F130042H8_14230</name>
</gene>
<feature type="transmembrane region" description="Helical" evidence="1">
    <location>
        <begin position="186"/>
        <end position="205"/>
    </location>
</feature>
<name>A0ABQ0AWG9_9FIRM</name>
<dbReference type="Proteomes" id="UP001600894">
    <property type="component" value="Unassembled WGS sequence"/>
</dbReference>